<name>A0A653ZTQ6_BACMY</name>
<evidence type="ECO:0000313" key="1">
    <source>
        <dbReference type="EMBL" id="VXC58549.1"/>
    </source>
</evidence>
<gene>
    <name evidence="1" type="ORF">BACI71_40293</name>
</gene>
<accession>A0A653ZTQ6</accession>
<dbReference type="AlphaFoldDB" id="A0A653ZTQ6"/>
<evidence type="ECO:0000313" key="2">
    <source>
        <dbReference type="Proteomes" id="UP000437562"/>
    </source>
</evidence>
<dbReference type="EMBL" id="CABWMC010000029">
    <property type="protein sequence ID" value="VXC58549.1"/>
    <property type="molecule type" value="Genomic_DNA"/>
</dbReference>
<sequence>MHFTVPNPYKNQYYESKLLAKSLHWSFESFTANFVINFSI</sequence>
<reference evidence="1 2" key="1">
    <citation type="submission" date="2019-10" db="EMBL/GenBank/DDBJ databases">
        <authorList>
            <person name="Karimi E."/>
        </authorList>
    </citation>
    <scope>NUCLEOTIDE SEQUENCE [LARGE SCALE GENOMIC DNA]</scope>
    <source>
        <strain evidence="1">Bacillus sp. 71</strain>
    </source>
</reference>
<organism evidence="1 2">
    <name type="scientific">Bacillus mycoides</name>
    <dbReference type="NCBI Taxonomy" id="1405"/>
    <lineage>
        <taxon>Bacteria</taxon>
        <taxon>Bacillati</taxon>
        <taxon>Bacillota</taxon>
        <taxon>Bacilli</taxon>
        <taxon>Bacillales</taxon>
        <taxon>Bacillaceae</taxon>
        <taxon>Bacillus</taxon>
        <taxon>Bacillus cereus group</taxon>
    </lineage>
</organism>
<proteinExistence type="predicted"/>
<dbReference type="Proteomes" id="UP000437562">
    <property type="component" value="Unassembled WGS sequence"/>
</dbReference>
<protein>
    <submittedName>
        <fullName evidence="1">Uncharacterized protein</fullName>
    </submittedName>
</protein>